<gene>
    <name evidence="2" type="ORF">DTER00134_LOCUS18681</name>
</gene>
<evidence type="ECO:0000313" key="2">
    <source>
        <dbReference type="EMBL" id="CAE0503608.1"/>
    </source>
</evidence>
<dbReference type="Gene3D" id="3.80.10.10">
    <property type="entry name" value="Ribonuclease Inhibitor"/>
    <property type="match status" value="1"/>
</dbReference>
<evidence type="ECO:0000256" key="1">
    <source>
        <dbReference type="ARBA" id="ARBA00004430"/>
    </source>
</evidence>
<proteinExistence type="predicted"/>
<dbReference type="InterPro" id="IPR032675">
    <property type="entry name" value="LRR_dom_sf"/>
</dbReference>
<protein>
    <submittedName>
        <fullName evidence="2">Uncharacterized protein</fullName>
    </submittedName>
</protein>
<name>A0A7S3R5Z7_DUNTE</name>
<dbReference type="AlphaFoldDB" id="A0A7S3R5Z7"/>
<comment type="subcellular location">
    <subcellularLocation>
        <location evidence="1">Cytoplasm</location>
        <location evidence="1">Cytoskeleton</location>
        <location evidence="1">Cilium axoneme</location>
    </subcellularLocation>
</comment>
<dbReference type="GO" id="GO:0005930">
    <property type="term" value="C:axoneme"/>
    <property type="evidence" value="ECO:0007669"/>
    <property type="project" value="UniProtKB-SubCell"/>
</dbReference>
<dbReference type="SUPFAM" id="SSF52047">
    <property type="entry name" value="RNI-like"/>
    <property type="match status" value="1"/>
</dbReference>
<sequence length="384" mass="42312">MCLPRPSQACAQPSAQYAWQSVPAPPSTPSCAAFLTAPEMATASPLFLLCAQLIFSYPIPVDITKASMLLFVAAFLKAPEVAADSPFLLCVQLTFLPHPQLFHCILFCSPPHGLGEAPPTTFVVCSILHSFTALSLCAALLTFSYVSPACPNVTSLGVIGDGQSDLGLPKKWRPNITRLALLGSFPRTTAWCYWDLVLPNLQELALLDHEEDAPFDWLANVNEAPDCKHLRAVTLALCNDIGPNHVYHLVSQIPGLEEIRVFNCPKVTHQQCQQIMKLRSTQAGGTSSPPQTEEDCVCIAQQQAAEFAQVSDIKAPDYVDRVWKGFYLRLRQPRARLWAEPFDIVCCDAASEDALLYEEGNGRYFLASHAWHAVSRHSWCEKSE</sequence>
<reference evidence="2" key="1">
    <citation type="submission" date="2021-01" db="EMBL/GenBank/DDBJ databases">
        <authorList>
            <person name="Corre E."/>
            <person name="Pelletier E."/>
            <person name="Niang G."/>
            <person name="Scheremetjew M."/>
            <person name="Finn R."/>
            <person name="Kale V."/>
            <person name="Holt S."/>
            <person name="Cochrane G."/>
            <person name="Meng A."/>
            <person name="Brown T."/>
            <person name="Cohen L."/>
        </authorList>
    </citation>
    <scope>NUCLEOTIDE SEQUENCE</scope>
    <source>
        <strain evidence="2">CCMP1320</strain>
    </source>
</reference>
<accession>A0A7S3R5Z7</accession>
<organism evidence="2">
    <name type="scientific">Dunaliella tertiolecta</name>
    <name type="common">Green alga</name>
    <dbReference type="NCBI Taxonomy" id="3047"/>
    <lineage>
        <taxon>Eukaryota</taxon>
        <taxon>Viridiplantae</taxon>
        <taxon>Chlorophyta</taxon>
        <taxon>core chlorophytes</taxon>
        <taxon>Chlorophyceae</taxon>
        <taxon>CS clade</taxon>
        <taxon>Chlamydomonadales</taxon>
        <taxon>Dunaliellaceae</taxon>
        <taxon>Dunaliella</taxon>
    </lineage>
</organism>
<dbReference type="EMBL" id="HBIP01030760">
    <property type="protein sequence ID" value="CAE0503608.1"/>
    <property type="molecule type" value="Transcribed_RNA"/>
</dbReference>